<feature type="domain" description="Fido" evidence="4">
    <location>
        <begin position="100"/>
        <end position="243"/>
    </location>
</feature>
<feature type="binding site" evidence="2">
    <location>
        <begin position="221"/>
        <end position="222"/>
    </location>
    <ligand>
        <name>ATP</name>
        <dbReference type="ChEBI" id="CHEBI:30616"/>
    </ligand>
</feature>
<dbReference type="Proteomes" id="UP000177309">
    <property type="component" value="Unassembled WGS sequence"/>
</dbReference>
<dbReference type="PANTHER" id="PTHR13504">
    <property type="entry name" value="FIDO DOMAIN-CONTAINING PROTEIN DDB_G0283145"/>
    <property type="match status" value="1"/>
</dbReference>
<dbReference type="SUPFAM" id="SSF140931">
    <property type="entry name" value="Fic-like"/>
    <property type="match status" value="1"/>
</dbReference>
<keyword evidence="2" id="KW-0547">Nucleotide-binding</keyword>
<accession>A0A1F4TN23</accession>
<keyword evidence="2" id="KW-0067">ATP-binding</keyword>
<dbReference type="EMBL" id="MEUI01000022">
    <property type="protein sequence ID" value="OGC34125.1"/>
    <property type="molecule type" value="Genomic_DNA"/>
</dbReference>
<name>A0A1F4TN23_UNCSA</name>
<dbReference type="InterPro" id="IPR036597">
    <property type="entry name" value="Fido-like_dom_sf"/>
</dbReference>
<feature type="site" description="Important for autoinhibition of adenylyltransferase activity" evidence="3">
    <location>
        <position position="56"/>
    </location>
</feature>
<dbReference type="AlphaFoldDB" id="A0A1F4TN23"/>
<dbReference type="Gene3D" id="1.10.3290.10">
    <property type="entry name" value="Fido-like domain"/>
    <property type="match status" value="1"/>
</dbReference>
<evidence type="ECO:0000256" key="2">
    <source>
        <dbReference type="PIRSR" id="PIRSR640198-2"/>
    </source>
</evidence>
<dbReference type="GO" id="GO:0005524">
    <property type="term" value="F:ATP binding"/>
    <property type="evidence" value="ECO:0007669"/>
    <property type="project" value="UniProtKB-KW"/>
</dbReference>
<comment type="caution">
    <text evidence="5">The sequence shown here is derived from an EMBL/GenBank/DDBJ whole genome shotgun (WGS) entry which is preliminary data.</text>
</comment>
<dbReference type="InterPro" id="IPR040198">
    <property type="entry name" value="Fido_containing"/>
</dbReference>
<organism evidence="5 6">
    <name type="scientific">candidate division WOR-1 bacterium RIFOXYC2_FULL_41_25</name>
    <dbReference type="NCBI Taxonomy" id="1802586"/>
    <lineage>
        <taxon>Bacteria</taxon>
        <taxon>Bacillati</taxon>
        <taxon>Saganbacteria</taxon>
    </lineage>
</organism>
<dbReference type="InterPro" id="IPR003812">
    <property type="entry name" value="Fido"/>
</dbReference>
<evidence type="ECO:0000256" key="3">
    <source>
        <dbReference type="PIRSR" id="PIRSR640198-3"/>
    </source>
</evidence>
<dbReference type="PANTHER" id="PTHR13504:SF38">
    <property type="entry name" value="FIDO DOMAIN-CONTAINING PROTEIN"/>
    <property type="match status" value="1"/>
</dbReference>
<evidence type="ECO:0000313" key="5">
    <source>
        <dbReference type="EMBL" id="OGC34125.1"/>
    </source>
</evidence>
<evidence type="ECO:0000259" key="4">
    <source>
        <dbReference type="PROSITE" id="PS51459"/>
    </source>
</evidence>
<dbReference type="PROSITE" id="PS51459">
    <property type="entry name" value="FIDO"/>
    <property type="match status" value="1"/>
</dbReference>
<feature type="binding site" evidence="2">
    <location>
        <begin position="184"/>
        <end position="191"/>
    </location>
    <ligand>
        <name>ATP</name>
        <dbReference type="ChEBI" id="CHEBI:30616"/>
    </ligand>
</feature>
<reference evidence="5 6" key="1">
    <citation type="journal article" date="2016" name="Nat. Commun.">
        <title>Thousands of microbial genomes shed light on interconnected biogeochemical processes in an aquifer system.</title>
        <authorList>
            <person name="Anantharaman K."/>
            <person name="Brown C.T."/>
            <person name="Hug L.A."/>
            <person name="Sharon I."/>
            <person name="Castelle C.J."/>
            <person name="Probst A.J."/>
            <person name="Thomas B.C."/>
            <person name="Singh A."/>
            <person name="Wilkins M.J."/>
            <person name="Karaoz U."/>
            <person name="Brodie E.L."/>
            <person name="Williams K.H."/>
            <person name="Hubbard S.S."/>
            <person name="Banfield J.F."/>
        </authorList>
    </citation>
    <scope>NUCLEOTIDE SEQUENCE [LARGE SCALE GENOMIC DNA]</scope>
</reference>
<proteinExistence type="predicted"/>
<evidence type="ECO:0000256" key="1">
    <source>
        <dbReference type="PIRSR" id="PIRSR640198-1"/>
    </source>
</evidence>
<dbReference type="Pfam" id="PF02661">
    <property type="entry name" value="Fic"/>
    <property type="match status" value="1"/>
</dbReference>
<gene>
    <name evidence="5" type="ORF">A2462_01120</name>
</gene>
<sequence>MPNKYPPFTITAKIVNLCSEITRLLGQFEGLKVPVPQPQLREQSRIKTIYSSLAIEGNRLTEQQVTNIINSKRVIGPQKDILEVKNAIKAYDLIRTYKVGRLGSLLKAHTLMMNGLTDDAGSLRSRNVGIFKGAEVAHLAPKYQMVPKLMADLFAFLKKKDDLHALIKSCVFHYEFEFIHPFSDGNGRIGRLWQTAILSNFHPLFEYIPVESIVRLKQKQYYQVLGQADQSGDSTQFIEFMLKVIYQAVEDLLVNIKPQTQTTQSRLALAQDHFQNKTFSRKDYVAFHKDISTATASRDLLFGAKHKIIKKSGSRALTRYLFFKA</sequence>
<evidence type="ECO:0000313" key="6">
    <source>
        <dbReference type="Proteomes" id="UP000177309"/>
    </source>
</evidence>
<feature type="active site" evidence="1">
    <location>
        <position position="180"/>
    </location>
</feature>
<protein>
    <submittedName>
        <fullName evidence="5">Cell filamentation protein Fic</fullName>
    </submittedName>
</protein>